<sequence>MFIKQNKMGIITVLVVKIKNWIFKAATSEGESSTSIPGGGLKNPQKDKE</sequence>
<organism evidence="2 3">
    <name type="scientific">Polaribacter phage Freya_1</name>
    <dbReference type="NCBI Taxonomy" id="2745662"/>
    <lineage>
        <taxon>Viruses</taxon>
        <taxon>Duplodnaviria</taxon>
        <taxon>Heunggongvirae</taxon>
        <taxon>Uroviricota</taxon>
        <taxon>Caudoviricetes</taxon>
        <taxon>Forsetiviridae</taxon>
        <taxon>Freyavirus</taxon>
        <taxon>Freyavirus freya</taxon>
    </lineage>
</organism>
<gene>
    <name evidence="2" type="ORF">Freya1_30</name>
</gene>
<evidence type="ECO:0000256" key="1">
    <source>
        <dbReference type="SAM" id="MobiDB-lite"/>
    </source>
</evidence>
<name>A0A8E4ZKF3_9CAUD</name>
<proteinExistence type="predicted"/>
<accession>A0A8E4ZKF3</accession>
<protein>
    <submittedName>
        <fullName evidence="2">Uncharacterized protein</fullName>
    </submittedName>
</protein>
<feature type="region of interest" description="Disordered" evidence="1">
    <location>
        <begin position="27"/>
        <end position="49"/>
    </location>
</feature>
<reference evidence="2" key="1">
    <citation type="submission" date="2020-07" db="EMBL/GenBank/DDBJ databases">
        <title>Highly diverse flavobacterial phages as mortality factor during North Sea spring blooms.</title>
        <authorList>
            <person name="Bartlau N."/>
            <person name="Wichels A."/>
            <person name="Krohne G."/>
            <person name="Adriaenssens E.M."/>
            <person name="Heins A."/>
            <person name="Fuchs B.M."/>
            <person name="Amann R."/>
            <person name="Moraru C."/>
        </authorList>
    </citation>
    <scope>NUCLEOTIDE SEQUENCE</scope>
</reference>
<evidence type="ECO:0000313" key="3">
    <source>
        <dbReference type="Proteomes" id="UP000693667"/>
    </source>
</evidence>
<keyword evidence="3" id="KW-1185">Reference proteome</keyword>
<evidence type="ECO:0000313" key="2">
    <source>
        <dbReference type="EMBL" id="QQV90901.1"/>
    </source>
</evidence>
<dbReference type="EMBL" id="MT732463">
    <property type="protein sequence ID" value="QQV90901.1"/>
    <property type="molecule type" value="Genomic_DNA"/>
</dbReference>
<dbReference type="Proteomes" id="UP000693667">
    <property type="component" value="Segment"/>
</dbReference>